<evidence type="ECO:0000313" key="2">
    <source>
        <dbReference type="Proteomes" id="UP000000715"/>
    </source>
</evidence>
<dbReference type="OrthoDB" id="5970528at2759"/>
<evidence type="ECO:0000256" key="1">
    <source>
        <dbReference type="SAM" id="MobiDB-lite"/>
    </source>
</evidence>
<proteinExistence type="predicted"/>
<dbReference type="CTD" id="84141"/>
<dbReference type="RefSeq" id="XP_012906650.1">
    <property type="nucleotide sequence ID" value="XM_013051196.2"/>
</dbReference>
<feature type="region of interest" description="Disordered" evidence="1">
    <location>
        <begin position="1"/>
        <end position="142"/>
    </location>
</feature>
<dbReference type="GeneID" id="101693705"/>
<reference evidence="3 4" key="1">
    <citation type="submission" date="2025-04" db="UniProtKB">
        <authorList>
            <consortium name="RefSeq"/>
        </authorList>
    </citation>
    <scope>IDENTIFICATION</scope>
    <source>
        <tissue evidence="3 4">Brain</tissue>
    </source>
</reference>
<organism evidence="2 3">
    <name type="scientific">Mustela putorius furo</name>
    <name type="common">European domestic ferret</name>
    <name type="synonym">Mustela furo</name>
    <dbReference type="NCBI Taxonomy" id="9669"/>
    <lineage>
        <taxon>Eukaryota</taxon>
        <taxon>Metazoa</taxon>
        <taxon>Chordata</taxon>
        <taxon>Craniata</taxon>
        <taxon>Vertebrata</taxon>
        <taxon>Euteleostomi</taxon>
        <taxon>Mammalia</taxon>
        <taxon>Eutheria</taxon>
        <taxon>Laurasiatheria</taxon>
        <taxon>Carnivora</taxon>
        <taxon>Caniformia</taxon>
        <taxon>Musteloidea</taxon>
        <taxon>Mustelidae</taxon>
        <taxon>Mustelinae</taxon>
        <taxon>Mustela</taxon>
    </lineage>
</organism>
<dbReference type="RefSeq" id="XP_044935011.1">
    <property type="nucleotide sequence ID" value="XM_045079076.1"/>
</dbReference>
<evidence type="ECO:0000313" key="4">
    <source>
        <dbReference type="RefSeq" id="XP_044935011.1"/>
    </source>
</evidence>
<dbReference type="AlphaFoldDB" id="A0A8U0TAS8"/>
<protein>
    <submittedName>
        <fullName evidence="3 4">Protein eva-1 homolog A isoform X2</fullName>
    </submittedName>
</protein>
<evidence type="ECO:0000313" key="3">
    <source>
        <dbReference type="RefSeq" id="XP_012906650.1"/>
    </source>
</evidence>
<accession>A0A8U0TAS8</accession>
<sequence>MRGWMLARARRSAFKSGLVPAGGKARNPGQGGDGRPTRDLPGPWRGSEARGASAGLGATARERRGQHPAPRASPGGSFTGISLRGVTAVPSPGRFFAASSPRRSAPGPPAWPGAPRAQPPEVRAGGPGEEPEKPIGANQVSEPLLLGTRITRDELYLPDDPLFLTAHPSPEEKRGRCRLDRAQAFPGGFLWMPRRGRPSAAVRSC</sequence>
<gene>
    <name evidence="3 4" type="primary">EVA1A</name>
</gene>
<name>A0A8U0TAS8_MUSPF</name>
<keyword evidence="2" id="KW-1185">Reference proteome</keyword>
<dbReference type="Proteomes" id="UP000000715">
    <property type="component" value="Unplaced"/>
</dbReference>